<dbReference type="EMBL" id="WESC01000002">
    <property type="protein sequence ID" value="KAB7742247.1"/>
    <property type="molecule type" value="Genomic_DNA"/>
</dbReference>
<dbReference type="RefSeq" id="WP_152214669.1">
    <property type="nucleotide sequence ID" value="NZ_JBAQYD010000285.1"/>
</dbReference>
<dbReference type="InterPro" id="IPR021252">
    <property type="entry name" value="DUF2794"/>
</dbReference>
<protein>
    <submittedName>
        <fullName evidence="1">DUF2794 domain-containing protein</fullName>
    </submittedName>
</protein>
<reference evidence="1 2" key="1">
    <citation type="submission" date="2019-09" db="EMBL/GenBank/DDBJ databases">
        <title>Parvibaculum sedimenti sp. nov., isolated from sediment.</title>
        <authorList>
            <person name="Wang Y."/>
        </authorList>
    </citation>
    <scope>NUCLEOTIDE SEQUENCE [LARGE SCALE GENOMIC DNA]</scope>
    <source>
        <strain evidence="1 2">HXT-9</strain>
    </source>
</reference>
<dbReference type="AlphaFoldDB" id="A0A6N6VPY3"/>
<dbReference type="Proteomes" id="UP000468901">
    <property type="component" value="Unassembled WGS sequence"/>
</dbReference>
<gene>
    <name evidence="1" type="ORF">F2P47_02990</name>
</gene>
<sequence length="134" mass="14966">MADSFEGSESASRAQGSLSLVISSNATPPKSLQEPDVFFNRAELEAILSVYGRMVVEGEWRDYAIGSTREVAVFAVHRRTSEMPLYRIEKRPKLTRRQGAYSVVAATGLVLKRGHDLKQVLKVFEKRKLRVIGA</sequence>
<evidence type="ECO:0000313" key="2">
    <source>
        <dbReference type="Proteomes" id="UP000468901"/>
    </source>
</evidence>
<organism evidence="1 2">
    <name type="scientific">Parvibaculum sedimenti</name>
    <dbReference type="NCBI Taxonomy" id="2608632"/>
    <lineage>
        <taxon>Bacteria</taxon>
        <taxon>Pseudomonadati</taxon>
        <taxon>Pseudomonadota</taxon>
        <taxon>Alphaproteobacteria</taxon>
        <taxon>Hyphomicrobiales</taxon>
        <taxon>Parvibaculaceae</taxon>
        <taxon>Parvibaculum</taxon>
    </lineage>
</organism>
<dbReference type="Pfam" id="PF10984">
    <property type="entry name" value="DUF2794"/>
    <property type="match status" value="1"/>
</dbReference>
<proteinExistence type="predicted"/>
<accession>A0A6N6VPY3</accession>
<comment type="caution">
    <text evidence="1">The sequence shown here is derived from an EMBL/GenBank/DDBJ whole genome shotgun (WGS) entry which is preliminary data.</text>
</comment>
<evidence type="ECO:0000313" key="1">
    <source>
        <dbReference type="EMBL" id="KAB7742247.1"/>
    </source>
</evidence>
<name>A0A6N6VPY3_9HYPH</name>
<keyword evidence="2" id="KW-1185">Reference proteome</keyword>